<proteinExistence type="predicted"/>
<sequence>MDLKSDLRKAFISKPIVLRRTLTTCKGASSVASIAKCFKGALEPYNLMKLAGYQPFDATFVSMISLCSTLAPFRQGQQIHSNDIRMGEISVVAIVSPLFIMYSTSRCFAVAARNFEDTGEADIVLCTLDFIRDIVFDATMFEIVPWFHLVESYLVGKQFAANLMMFTVGVRLSNKPIVVVGGIGSRKSLFGSLRERLCVLTRWQVFMCILNIRTLQFSWLRIHMSLVTQNLAFIILLENNFYGMPAAAMVEFEASISITIVLALVHGYIFFFGHIEHFGLAIMGGETTTHIVLCSNLEDKTFEHTYVAEFFMEPETIAELCPDKYFMENLDGIPANEILPDEMTHEDEHRKSNVEFNDHHKLSRFPFDLASNFLDITMPVTATILCVWDPGISSEFRALTDSIENMKAHALFEEVKKGSCLFAKLDEWEHGGRVEMSVEYSCDFRNSCASYELPGESIAHSFMYSFDGVPTHLEAHYMITQLSYVRVPNSTVLKLHQPSKVLAMMADKEGWKSTVQANFLKLDKGMHYVNLMEESKLEHDNAQYVIIVDMFGRSSQLVHAENYIYEIV</sequence>
<name>A0A1J6J1R5_NICAT</name>
<dbReference type="GO" id="GO:0009451">
    <property type="term" value="P:RNA modification"/>
    <property type="evidence" value="ECO:0007669"/>
    <property type="project" value="InterPro"/>
</dbReference>
<protein>
    <submittedName>
        <fullName evidence="1">Pentatricopeptide repeat-containing protein</fullName>
    </submittedName>
</protein>
<organism evidence="1 2">
    <name type="scientific">Nicotiana attenuata</name>
    <name type="common">Coyote tobacco</name>
    <dbReference type="NCBI Taxonomy" id="49451"/>
    <lineage>
        <taxon>Eukaryota</taxon>
        <taxon>Viridiplantae</taxon>
        <taxon>Streptophyta</taxon>
        <taxon>Embryophyta</taxon>
        <taxon>Tracheophyta</taxon>
        <taxon>Spermatophyta</taxon>
        <taxon>Magnoliopsida</taxon>
        <taxon>eudicotyledons</taxon>
        <taxon>Gunneridae</taxon>
        <taxon>Pentapetalae</taxon>
        <taxon>asterids</taxon>
        <taxon>lamiids</taxon>
        <taxon>Solanales</taxon>
        <taxon>Solanaceae</taxon>
        <taxon>Nicotianoideae</taxon>
        <taxon>Nicotianeae</taxon>
        <taxon>Nicotiana</taxon>
    </lineage>
</organism>
<dbReference type="PANTHER" id="PTHR47926">
    <property type="entry name" value="PENTATRICOPEPTIDE REPEAT-CONTAINING PROTEIN"/>
    <property type="match status" value="1"/>
</dbReference>
<comment type="caution">
    <text evidence="1">The sequence shown here is derived from an EMBL/GenBank/DDBJ whole genome shotgun (WGS) entry which is preliminary data.</text>
</comment>
<reference evidence="1" key="1">
    <citation type="submission" date="2016-11" db="EMBL/GenBank/DDBJ databases">
        <title>The genome of Nicotiana attenuata.</title>
        <authorList>
            <person name="Xu S."/>
            <person name="Brockmoeller T."/>
            <person name="Gaquerel E."/>
            <person name="Navarro A."/>
            <person name="Kuhl H."/>
            <person name="Gase K."/>
            <person name="Ling Z."/>
            <person name="Zhou W."/>
            <person name="Kreitzer C."/>
            <person name="Stanke M."/>
            <person name="Tang H."/>
            <person name="Lyons E."/>
            <person name="Pandey P."/>
            <person name="Pandey S.P."/>
            <person name="Timmermann B."/>
            <person name="Baldwin I.T."/>
        </authorList>
    </citation>
    <scope>NUCLEOTIDE SEQUENCE [LARGE SCALE GENOMIC DNA]</scope>
    <source>
        <strain evidence="1">UT</strain>
    </source>
</reference>
<evidence type="ECO:0000313" key="2">
    <source>
        <dbReference type="Proteomes" id="UP000187609"/>
    </source>
</evidence>
<dbReference type="PANTHER" id="PTHR47926:SF409">
    <property type="entry name" value="DYW DOMAIN-CONTAINING PROTEIN"/>
    <property type="match status" value="1"/>
</dbReference>
<dbReference type="AlphaFoldDB" id="A0A1J6J1R5"/>
<dbReference type="Proteomes" id="UP000187609">
    <property type="component" value="Unassembled WGS sequence"/>
</dbReference>
<gene>
    <name evidence="1" type="primary">PCMP-H29_0</name>
    <name evidence="1" type="ORF">A4A49_19394</name>
</gene>
<dbReference type="GO" id="GO:0003723">
    <property type="term" value="F:RNA binding"/>
    <property type="evidence" value="ECO:0007669"/>
    <property type="project" value="InterPro"/>
</dbReference>
<dbReference type="InterPro" id="IPR046960">
    <property type="entry name" value="PPR_At4g14850-like_plant"/>
</dbReference>
<accession>A0A1J6J1R5</accession>
<dbReference type="Gramene" id="OIT03831">
    <property type="protein sequence ID" value="OIT03831"/>
    <property type="gene ID" value="A4A49_19394"/>
</dbReference>
<keyword evidence="2" id="KW-1185">Reference proteome</keyword>
<evidence type="ECO:0000313" key="1">
    <source>
        <dbReference type="EMBL" id="OIT03831.1"/>
    </source>
</evidence>
<dbReference type="EMBL" id="MJEQ01037187">
    <property type="protein sequence ID" value="OIT03831.1"/>
    <property type="molecule type" value="Genomic_DNA"/>
</dbReference>